<dbReference type="OrthoDB" id="2333384at2759"/>
<dbReference type="GO" id="GO:0031625">
    <property type="term" value="F:ubiquitin protein ligase binding"/>
    <property type="evidence" value="ECO:0007669"/>
    <property type="project" value="TreeGrafter"/>
</dbReference>
<dbReference type="SUPFAM" id="SSF81296">
    <property type="entry name" value="E set domains"/>
    <property type="match status" value="1"/>
</dbReference>
<dbReference type="Gene3D" id="2.60.40.640">
    <property type="match status" value="1"/>
</dbReference>
<accession>A0A5N5QU06</accession>
<keyword evidence="4" id="KW-1185">Reference proteome</keyword>
<feature type="compositionally biased region" description="Polar residues" evidence="1">
    <location>
        <begin position="595"/>
        <end position="605"/>
    </location>
</feature>
<feature type="region of interest" description="Disordered" evidence="1">
    <location>
        <begin position="379"/>
        <end position="403"/>
    </location>
</feature>
<dbReference type="GO" id="GO:0005829">
    <property type="term" value="C:cytosol"/>
    <property type="evidence" value="ECO:0007669"/>
    <property type="project" value="TreeGrafter"/>
</dbReference>
<dbReference type="InterPro" id="IPR014752">
    <property type="entry name" value="Arrestin-like_C"/>
</dbReference>
<dbReference type="Proteomes" id="UP000383932">
    <property type="component" value="Unassembled WGS sequence"/>
</dbReference>
<dbReference type="Pfam" id="PF00339">
    <property type="entry name" value="Arrestin_N"/>
    <property type="match status" value="1"/>
</dbReference>
<dbReference type="PANTHER" id="PTHR11188:SF17">
    <property type="entry name" value="FI21816P1"/>
    <property type="match status" value="1"/>
</dbReference>
<gene>
    <name evidence="3" type="ORF">CTheo_1397</name>
</gene>
<sequence>MPFHRESGASRPPSPPPLDGLPGYQYNPMPTLHPSDDGLQRSDIPPSPYEMPVPVSTPSHALVPLEIVLPSDQVVFRGVGQEVESTLLSGHVILNLTEATNIREITLQFTGKVKIQLPESTHTRQGHHSHVFFTHDWSFLEGERNHKHTIKAGQHVFPFQLQLPNTLPISCRTHTGSASIAYKLRATAVRSAFSANFHAFQSVHLMRSFSPEALEYNQTLEIENTWPGKIMYSFVVPHKAFAAGDDIPVLVKFQPIAKGVSVQSIHTTIKEYTSVRWRGALHQETRTVASAKHEIHNGRAVLANPSGLTNTVPQPSHSVSAPRSRSGTYMNMLNGRSGTSASAGNSGHANGDIIGHTISRLHAVSSGVAMAAGIGSATQSASGSSEGHDALPIASTSQMTDSPVNETAEQEVGDEEVDTSLHITLPGSTSPSSCVEPILSLYKIKFSVIISNLDGHTSELRCALPIHVMDPRLAEEVRLATSASHSLLFGSENAEEPQNIDLPSYQAHVLDRIAVADVSQPTRTVSNPLSRNNSSANIAGMASSASVHNRSSSAGQFGARGNSTPGVSVPNSPGPAVPLDAVDTELMLSLGVQASGPSSSTNTPPESRRESRAGSRATSRAGSRANSRANSPERGHHGHGGVDGHKLAGALHSNRSSFFHLPSSMKPFTPFTKTRHSGNHSTTPGSTSGTHTPAGQHMHGTGAHSPEEVTTTATVETLSRVPDYSIASRGFLGGGVTPLSRDLPSYDQAQQQALSTSTSVGDLSSLNGTHSSEHGSEAEAGPSGLARPDMGERRSTSDLIFMRAGGAIHVAARSAASTSGIQHVQ</sequence>
<dbReference type="GO" id="GO:0030674">
    <property type="term" value="F:protein-macromolecule adaptor activity"/>
    <property type="evidence" value="ECO:0007669"/>
    <property type="project" value="TreeGrafter"/>
</dbReference>
<name>A0A5N5QU06_9AGAM</name>
<feature type="region of interest" description="Disordered" evidence="1">
    <location>
        <begin position="1"/>
        <end position="53"/>
    </location>
</feature>
<feature type="compositionally biased region" description="Low complexity" evidence="1">
    <location>
        <begin position="542"/>
        <end position="554"/>
    </location>
</feature>
<dbReference type="InterPro" id="IPR050357">
    <property type="entry name" value="Arrestin_domain-protein"/>
</dbReference>
<dbReference type="InterPro" id="IPR014756">
    <property type="entry name" value="Ig_E-set"/>
</dbReference>
<dbReference type="AlphaFoldDB" id="A0A5N5QU06"/>
<feature type="region of interest" description="Disordered" evidence="1">
    <location>
        <begin position="303"/>
        <end position="345"/>
    </location>
</feature>
<dbReference type="GO" id="GO:0005886">
    <property type="term" value="C:plasma membrane"/>
    <property type="evidence" value="ECO:0007669"/>
    <property type="project" value="TreeGrafter"/>
</dbReference>
<evidence type="ECO:0000313" key="3">
    <source>
        <dbReference type="EMBL" id="KAB5595109.1"/>
    </source>
</evidence>
<feature type="region of interest" description="Disordered" evidence="1">
    <location>
        <begin position="591"/>
        <end position="648"/>
    </location>
</feature>
<evidence type="ECO:0000259" key="2">
    <source>
        <dbReference type="SMART" id="SM01017"/>
    </source>
</evidence>
<dbReference type="EMBL" id="SSOP01000012">
    <property type="protein sequence ID" value="KAB5595109.1"/>
    <property type="molecule type" value="Genomic_DNA"/>
</dbReference>
<feature type="compositionally biased region" description="Polar residues" evidence="1">
    <location>
        <begin position="522"/>
        <end position="537"/>
    </location>
</feature>
<comment type="caution">
    <text evidence="3">The sequence shown here is derived from an EMBL/GenBank/DDBJ whole genome shotgun (WGS) entry which is preliminary data.</text>
</comment>
<proteinExistence type="predicted"/>
<feature type="compositionally biased region" description="Polar residues" evidence="1">
    <location>
        <begin position="561"/>
        <end position="571"/>
    </location>
</feature>
<feature type="region of interest" description="Disordered" evidence="1">
    <location>
        <begin position="669"/>
        <end position="711"/>
    </location>
</feature>
<feature type="compositionally biased region" description="Polar residues" evidence="1">
    <location>
        <begin position="754"/>
        <end position="770"/>
    </location>
</feature>
<feature type="region of interest" description="Disordered" evidence="1">
    <location>
        <begin position="748"/>
        <end position="791"/>
    </location>
</feature>
<protein>
    <submittedName>
        <fullName evidence="3">Arrestin domain-containing protein C31A2</fullName>
    </submittedName>
</protein>
<feature type="compositionally biased region" description="Low complexity" evidence="1">
    <location>
        <begin position="614"/>
        <end position="630"/>
    </location>
</feature>
<organism evidence="3 4">
    <name type="scientific">Ceratobasidium theobromae</name>
    <dbReference type="NCBI Taxonomy" id="1582974"/>
    <lineage>
        <taxon>Eukaryota</taxon>
        <taxon>Fungi</taxon>
        <taxon>Dikarya</taxon>
        <taxon>Basidiomycota</taxon>
        <taxon>Agaricomycotina</taxon>
        <taxon>Agaricomycetes</taxon>
        <taxon>Cantharellales</taxon>
        <taxon>Ceratobasidiaceae</taxon>
        <taxon>Ceratobasidium</taxon>
    </lineage>
</organism>
<dbReference type="SMART" id="SM01017">
    <property type="entry name" value="Arrestin_C"/>
    <property type="match status" value="1"/>
</dbReference>
<reference evidence="3 4" key="1">
    <citation type="journal article" date="2019" name="Fungal Biol. Biotechnol.">
        <title>Draft genome sequence of fastidious pathogen Ceratobasidium theobromae, which causes vascular-streak dieback in Theobroma cacao.</title>
        <authorList>
            <person name="Ali S.S."/>
            <person name="Asman A."/>
            <person name="Shao J."/>
            <person name="Firmansyah A.P."/>
            <person name="Susilo A.W."/>
            <person name="Rosmana A."/>
            <person name="McMahon P."/>
            <person name="Junaid M."/>
            <person name="Guest D."/>
            <person name="Kheng T.Y."/>
            <person name="Meinhardt L.W."/>
            <person name="Bailey B.A."/>
        </authorList>
    </citation>
    <scope>NUCLEOTIDE SEQUENCE [LARGE SCALE GENOMIC DNA]</scope>
    <source>
        <strain evidence="3 4">CT2</strain>
    </source>
</reference>
<feature type="compositionally biased region" description="Polar residues" evidence="1">
    <location>
        <begin position="306"/>
        <end position="345"/>
    </location>
</feature>
<dbReference type="PANTHER" id="PTHR11188">
    <property type="entry name" value="ARRESTIN DOMAIN CONTAINING PROTEIN"/>
    <property type="match status" value="1"/>
</dbReference>
<feature type="domain" description="Arrestin C-terminal-like" evidence="2">
    <location>
        <begin position="226"/>
        <end position="473"/>
    </location>
</feature>
<feature type="compositionally biased region" description="Basic and acidic residues" evidence="1">
    <location>
        <begin position="631"/>
        <end position="646"/>
    </location>
</feature>
<feature type="compositionally biased region" description="Low complexity" evidence="1">
    <location>
        <begin position="679"/>
        <end position="693"/>
    </location>
</feature>
<dbReference type="InterPro" id="IPR011022">
    <property type="entry name" value="Arrestin_C-like"/>
</dbReference>
<feature type="region of interest" description="Disordered" evidence="1">
    <location>
        <begin position="522"/>
        <end position="579"/>
    </location>
</feature>
<dbReference type="InterPro" id="IPR011021">
    <property type="entry name" value="Arrestin-like_N"/>
</dbReference>
<dbReference type="GO" id="GO:0070086">
    <property type="term" value="P:ubiquitin-dependent endocytosis"/>
    <property type="evidence" value="ECO:0007669"/>
    <property type="project" value="TreeGrafter"/>
</dbReference>
<evidence type="ECO:0000313" key="4">
    <source>
        <dbReference type="Proteomes" id="UP000383932"/>
    </source>
</evidence>
<dbReference type="Pfam" id="PF02752">
    <property type="entry name" value="Arrestin_C"/>
    <property type="match status" value="1"/>
</dbReference>
<evidence type="ECO:0000256" key="1">
    <source>
        <dbReference type="SAM" id="MobiDB-lite"/>
    </source>
</evidence>
<feature type="compositionally biased region" description="Polar residues" evidence="1">
    <location>
        <begin position="394"/>
        <end position="403"/>
    </location>
</feature>